<dbReference type="InterPro" id="IPR050553">
    <property type="entry name" value="Thioredoxin_ResA/DsbE_sf"/>
</dbReference>
<dbReference type="EMBL" id="CP043451">
    <property type="protein sequence ID" value="QEM07806.1"/>
    <property type="molecule type" value="Genomic_DNA"/>
</dbReference>
<feature type="domain" description="Thioredoxin" evidence="6">
    <location>
        <begin position="32"/>
        <end position="199"/>
    </location>
</feature>
<evidence type="ECO:0000256" key="4">
    <source>
        <dbReference type="ARBA" id="ARBA00023284"/>
    </source>
</evidence>
<dbReference type="Pfam" id="PF08534">
    <property type="entry name" value="Redoxin"/>
    <property type="match status" value="1"/>
</dbReference>
<dbReference type="InterPro" id="IPR013740">
    <property type="entry name" value="Redoxin"/>
</dbReference>
<proteinExistence type="predicted"/>
<dbReference type="GO" id="GO:0030313">
    <property type="term" value="C:cell envelope"/>
    <property type="evidence" value="ECO:0007669"/>
    <property type="project" value="UniProtKB-SubCell"/>
</dbReference>
<evidence type="ECO:0000313" key="10">
    <source>
        <dbReference type="Proteomes" id="UP000663940"/>
    </source>
</evidence>
<dbReference type="PANTHER" id="PTHR42852">
    <property type="entry name" value="THIOL:DISULFIDE INTERCHANGE PROTEIN DSBE"/>
    <property type="match status" value="1"/>
</dbReference>
<evidence type="ECO:0000256" key="2">
    <source>
        <dbReference type="ARBA" id="ARBA00022748"/>
    </source>
</evidence>
<evidence type="ECO:0000256" key="5">
    <source>
        <dbReference type="SAM" id="SignalP"/>
    </source>
</evidence>
<dbReference type="InterPro" id="IPR013766">
    <property type="entry name" value="Thioredoxin_domain"/>
</dbReference>
<gene>
    <name evidence="7" type="ORF">DIU31_031495</name>
    <name evidence="8" type="ORF">J3L21_29525</name>
</gene>
<accession>A0AAE6MLI8</accession>
<comment type="subcellular location">
    <subcellularLocation>
        <location evidence="1">Cell envelope</location>
    </subcellularLocation>
</comment>
<dbReference type="SUPFAM" id="SSF52833">
    <property type="entry name" value="Thioredoxin-like"/>
    <property type="match status" value="1"/>
</dbReference>
<evidence type="ECO:0000313" key="7">
    <source>
        <dbReference type="EMBL" id="QEM07806.1"/>
    </source>
</evidence>
<keyword evidence="3" id="KW-1015">Disulfide bond</keyword>
<evidence type="ECO:0000259" key="6">
    <source>
        <dbReference type="PROSITE" id="PS51352"/>
    </source>
</evidence>
<protein>
    <submittedName>
        <fullName evidence="7">Redoxin domain-containing protein</fullName>
    </submittedName>
    <submittedName>
        <fullName evidence="8">Redoxin family protein</fullName>
    </submittedName>
</protein>
<evidence type="ECO:0000256" key="3">
    <source>
        <dbReference type="ARBA" id="ARBA00023157"/>
    </source>
</evidence>
<dbReference type="CDD" id="cd02966">
    <property type="entry name" value="TlpA_like_family"/>
    <property type="match status" value="1"/>
</dbReference>
<name>A0AAE6MLI8_9SPHI</name>
<dbReference type="RefSeq" id="WP_112653947.1">
    <property type="nucleotide sequence ID" value="NZ_CP043451.1"/>
</dbReference>
<dbReference type="Proteomes" id="UP000250557">
    <property type="component" value="Chromosome"/>
</dbReference>
<organism evidence="7 9">
    <name type="scientific">Mucilaginibacter rubeus</name>
    <dbReference type="NCBI Taxonomy" id="2027860"/>
    <lineage>
        <taxon>Bacteria</taxon>
        <taxon>Pseudomonadati</taxon>
        <taxon>Bacteroidota</taxon>
        <taxon>Sphingobacteriia</taxon>
        <taxon>Sphingobacteriales</taxon>
        <taxon>Sphingobacteriaceae</taxon>
        <taxon>Mucilaginibacter</taxon>
    </lineage>
</organism>
<evidence type="ECO:0000256" key="1">
    <source>
        <dbReference type="ARBA" id="ARBA00004196"/>
    </source>
</evidence>
<feature type="signal peptide" evidence="5">
    <location>
        <begin position="1"/>
        <end position="21"/>
    </location>
</feature>
<dbReference type="Proteomes" id="UP000663940">
    <property type="component" value="Chromosome"/>
</dbReference>
<keyword evidence="5" id="KW-0732">Signal</keyword>
<keyword evidence="4" id="KW-0676">Redox-active center</keyword>
<dbReference type="GO" id="GO:0017004">
    <property type="term" value="P:cytochrome complex assembly"/>
    <property type="evidence" value="ECO:0007669"/>
    <property type="project" value="UniProtKB-KW"/>
</dbReference>
<evidence type="ECO:0000313" key="9">
    <source>
        <dbReference type="Proteomes" id="UP000250557"/>
    </source>
</evidence>
<dbReference type="PROSITE" id="PS51352">
    <property type="entry name" value="THIOREDOXIN_2"/>
    <property type="match status" value="1"/>
</dbReference>
<sequence>MKKTILIIVLAALCQNFRALASVTHHNNYAPDLPDTLSKPVTVGQAITGNTWSAPLKILQSNKESVQSLEKYQGKVIILDFWATWCGSCIEHIPELNSLQVKYKNDLAVILVNSYNTGDTKEKVVRLLKSQNSEIKNGLSLPCIIGDTLLAKTFPHTFLPHLIWIGKDGIVKAITSAEEVTTKNIDLLLSTNGISTYGKTDEAPEKLLYTDENLPLNNLIEYSILLKGKIDGVGGGSRPRKINDTVRGMVFSNRSLFTMYGMAADRLIKNFTPKNIILEVADSSVFFKPHSTSLKEWQRTNFYSLDIIVPPGRFANFYEYMLQDLNRYSGYVGTIETRELSCWVLQRTNQRDLFSTKSNSYMNTLFETNNRQLKNAPLRDLCEWLNSLTPSNQPVIDETGYTGMIDIQFDNNSTKLDGVNDQLAAQGLRLTFTKLPQVVLVIKKNTLSKESK</sequence>
<keyword evidence="10" id="KW-1185">Reference proteome</keyword>
<evidence type="ECO:0000313" key="8">
    <source>
        <dbReference type="EMBL" id="QTE49625.1"/>
    </source>
</evidence>
<dbReference type="PANTHER" id="PTHR42852:SF6">
    <property type="entry name" value="THIOL:DISULFIDE INTERCHANGE PROTEIN DSBE"/>
    <property type="match status" value="1"/>
</dbReference>
<dbReference type="EMBL" id="CP071880">
    <property type="protein sequence ID" value="QTE49625.1"/>
    <property type="molecule type" value="Genomic_DNA"/>
</dbReference>
<dbReference type="AlphaFoldDB" id="A0AAE6MLI8"/>
<feature type="chain" id="PRO_5042180516" evidence="5">
    <location>
        <begin position="22"/>
        <end position="452"/>
    </location>
</feature>
<dbReference type="Gene3D" id="3.40.30.10">
    <property type="entry name" value="Glutaredoxin"/>
    <property type="match status" value="1"/>
</dbReference>
<keyword evidence="2" id="KW-0201">Cytochrome c-type biogenesis</keyword>
<reference evidence="8 10" key="2">
    <citation type="submission" date="2021-03" db="EMBL/GenBank/DDBJ databases">
        <title>Mucilaginibacter strains isolated from gold and copper mining confer multi heavy-metal resistance.</title>
        <authorList>
            <person name="Li Y."/>
        </authorList>
    </citation>
    <scope>NUCLEOTIDE SEQUENCE [LARGE SCALE GENOMIC DNA]</scope>
    <source>
        <strain evidence="8 10">P2-4</strain>
    </source>
</reference>
<dbReference type="InterPro" id="IPR036249">
    <property type="entry name" value="Thioredoxin-like_sf"/>
</dbReference>
<reference evidence="7 9" key="1">
    <citation type="submission" date="2019-08" db="EMBL/GenBank/DDBJ databases">
        <title>Comparative genome analysis confer to the adaptation heavy metal polluted environment.</title>
        <authorList>
            <person name="Li Y."/>
        </authorList>
    </citation>
    <scope>NUCLEOTIDE SEQUENCE [LARGE SCALE GENOMIC DNA]</scope>
    <source>
        <strain evidence="7 9">P2</strain>
    </source>
</reference>
<dbReference type="GO" id="GO:0016491">
    <property type="term" value="F:oxidoreductase activity"/>
    <property type="evidence" value="ECO:0007669"/>
    <property type="project" value="InterPro"/>
</dbReference>